<keyword evidence="10" id="KW-1185">Reference proteome</keyword>
<dbReference type="SUPFAM" id="SSF55874">
    <property type="entry name" value="ATPase domain of HSP90 chaperone/DNA topoisomerase II/histidine kinase"/>
    <property type="match status" value="1"/>
</dbReference>
<feature type="transmembrane region" description="Helical" evidence="7">
    <location>
        <begin position="35"/>
        <end position="57"/>
    </location>
</feature>
<evidence type="ECO:0000256" key="2">
    <source>
        <dbReference type="ARBA" id="ARBA00012438"/>
    </source>
</evidence>
<keyword evidence="3" id="KW-0597">Phosphoprotein</keyword>
<comment type="caution">
    <text evidence="9">The sequence shown here is derived from an EMBL/GenBank/DDBJ whole genome shotgun (WGS) entry which is preliminary data.</text>
</comment>
<evidence type="ECO:0000256" key="1">
    <source>
        <dbReference type="ARBA" id="ARBA00000085"/>
    </source>
</evidence>
<sequence length="384" mass="42618">MKPWFFVVALAVLFGHGLGALYLLLLAETVELHPVLLYAPLLSGGVSLFGIVLALILRYRINLQILQRFNLSRADAASGKTSSPGILDLVCTPPESLAIRGLERLQDDFNARMNHQVLAHQEYTAVQARLIHDLKQPLSTLSLGLSNLPPEFKQPLEQELIRAIQKSDQALFALRSRSLHEDFLIRPVNPEHLVRAAIRRRVKECIPKSIRVTFSQFLDGLDFAETEELNSPQLPGCLVDAKWFSFMVDQVLINAVKYSPPGQPIGVEIRYSRNADTAGITVRNTAPNLTTSDLPRLGRWGYTGWADRTTSERLSEGAKQEMDHHDAGVPQSSGIGLYLLKRMAKAMNIGVTMTLESPQIFRLTLELPLDGGFYGVHGPAPTSR</sequence>
<proteinExistence type="predicted"/>
<organism evidence="9 10">
    <name type="scientific">Spirochaeta lutea</name>
    <dbReference type="NCBI Taxonomy" id="1480694"/>
    <lineage>
        <taxon>Bacteria</taxon>
        <taxon>Pseudomonadati</taxon>
        <taxon>Spirochaetota</taxon>
        <taxon>Spirochaetia</taxon>
        <taxon>Spirochaetales</taxon>
        <taxon>Spirochaetaceae</taxon>
        <taxon>Spirochaeta</taxon>
    </lineage>
</organism>
<evidence type="ECO:0000259" key="8">
    <source>
        <dbReference type="SMART" id="SM00387"/>
    </source>
</evidence>
<keyword evidence="5" id="KW-0418">Kinase</keyword>
<dbReference type="SMART" id="SM00387">
    <property type="entry name" value="HATPase_c"/>
    <property type="match status" value="1"/>
</dbReference>
<dbReference type="InterPro" id="IPR050980">
    <property type="entry name" value="2C_sensor_his_kinase"/>
</dbReference>
<keyword evidence="4" id="KW-0808">Transferase</keyword>
<dbReference type="GO" id="GO:0000160">
    <property type="term" value="P:phosphorelay signal transduction system"/>
    <property type="evidence" value="ECO:0007669"/>
    <property type="project" value="UniProtKB-KW"/>
</dbReference>
<evidence type="ECO:0000256" key="7">
    <source>
        <dbReference type="SAM" id="Phobius"/>
    </source>
</evidence>
<keyword evidence="7" id="KW-1133">Transmembrane helix</keyword>
<dbReference type="STRING" id="1480694.DC28_12285"/>
<dbReference type="EC" id="2.7.13.3" evidence="2"/>
<evidence type="ECO:0000256" key="6">
    <source>
        <dbReference type="ARBA" id="ARBA00023012"/>
    </source>
</evidence>
<dbReference type="PANTHER" id="PTHR44936">
    <property type="entry name" value="SENSOR PROTEIN CREC"/>
    <property type="match status" value="1"/>
</dbReference>
<evidence type="ECO:0000256" key="5">
    <source>
        <dbReference type="ARBA" id="ARBA00022777"/>
    </source>
</evidence>
<comment type="catalytic activity">
    <reaction evidence="1">
        <text>ATP + protein L-histidine = ADP + protein N-phospho-L-histidine.</text>
        <dbReference type="EC" id="2.7.13.3"/>
    </reaction>
</comment>
<dbReference type="InterPro" id="IPR036890">
    <property type="entry name" value="HATPase_C_sf"/>
</dbReference>
<gene>
    <name evidence="9" type="ORF">DC28_12285</name>
</gene>
<keyword evidence="7" id="KW-0472">Membrane</keyword>
<dbReference type="Gene3D" id="3.30.565.10">
    <property type="entry name" value="Histidine kinase-like ATPase, C-terminal domain"/>
    <property type="match status" value="1"/>
</dbReference>
<keyword evidence="7" id="KW-0812">Transmembrane</keyword>
<name>A0A098QUY9_9SPIO</name>
<reference evidence="9 10" key="1">
    <citation type="submission" date="2014-05" db="EMBL/GenBank/DDBJ databases">
        <title>De novo Genome Sequence of Spirocheata sp.</title>
        <authorList>
            <person name="Shivani Y."/>
            <person name="Subhash Y."/>
            <person name="Tushar L."/>
            <person name="Sasikala C."/>
            <person name="Ramana C.V."/>
        </authorList>
    </citation>
    <scope>NUCLEOTIDE SEQUENCE [LARGE SCALE GENOMIC DNA]</scope>
    <source>
        <strain evidence="9 10">JC230</strain>
    </source>
</reference>
<keyword evidence="6" id="KW-0902">Two-component regulatory system</keyword>
<dbReference type="eggNOG" id="COG0642">
    <property type="taxonomic scope" value="Bacteria"/>
</dbReference>
<protein>
    <recommendedName>
        <fullName evidence="2">histidine kinase</fullName>
        <ecNumber evidence="2">2.7.13.3</ecNumber>
    </recommendedName>
</protein>
<dbReference type="GO" id="GO:0004673">
    <property type="term" value="F:protein histidine kinase activity"/>
    <property type="evidence" value="ECO:0007669"/>
    <property type="project" value="UniProtKB-EC"/>
</dbReference>
<feature type="domain" description="Histidine kinase/HSP90-like ATPase" evidence="8">
    <location>
        <begin position="239"/>
        <end position="371"/>
    </location>
</feature>
<dbReference type="OrthoDB" id="1933776at2"/>
<evidence type="ECO:0000313" key="9">
    <source>
        <dbReference type="EMBL" id="KGE71228.1"/>
    </source>
</evidence>
<dbReference type="RefSeq" id="WP_037548940.1">
    <property type="nucleotide sequence ID" value="NZ_JNUP01000067.1"/>
</dbReference>
<evidence type="ECO:0000313" key="10">
    <source>
        <dbReference type="Proteomes" id="UP000029692"/>
    </source>
</evidence>
<evidence type="ECO:0000256" key="4">
    <source>
        <dbReference type="ARBA" id="ARBA00022679"/>
    </source>
</evidence>
<dbReference type="PANTHER" id="PTHR44936:SF9">
    <property type="entry name" value="SENSOR PROTEIN CREC"/>
    <property type="match status" value="1"/>
</dbReference>
<evidence type="ECO:0000256" key="3">
    <source>
        <dbReference type="ARBA" id="ARBA00022553"/>
    </source>
</evidence>
<dbReference type="AlphaFoldDB" id="A0A098QUY9"/>
<dbReference type="EMBL" id="JNUP01000067">
    <property type="protein sequence ID" value="KGE71228.1"/>
    <property type="molecule type" value="Genomic_DNA"/>
</dbReference>
<dbReference type="InterPro" id="IPR003594">
    <property type="entry name" value="HATPase_dom"/>
</dbReference>
<accession>A0A098QUY9</accession>
<dbReference type="Proteomes" id="UP000029692">
    <property type="component" value="Unassembled WGS sequence"/>
</dbReference>
<dbReference type="Pfam" id="PF02518">
    <property type="entry name" value="HATPase_c"/>
    <property type="match status" value="1"/>
</dbReference>